<evidence type="ECO:0000313" key="1">
    <source>
        <dbReference type="EMBL" id="CAG9170031.1"/>
    </source>
</evidence>
<comment type="caution">
    <text evidence="1">The sequence shown here is derived from an EMBL/GenBank/DDBJ whole genome shotgun (WGS) entry which is preliminary data.</text>
</comment>
<dbReference type="Proteomes" id="UP000701702">
    <property type="component" value="Unassembled WGS sequence"/>
</dbReference>
<name>A0ABM8WRF3_9BURK</name>
<protein>
    <recommendedName>
        <fullName evidence="3">HMA domain-containing protein</fullName>
    </recommendedName>
</protein>
<evidence type="ECO:0008006" key="3">
    <source>
        <dbReference type="Google" id="ProtNLM"/>
    </source>
</evidence>
<dbReference type="EMBL" id="CAJZAF010000007">
    <property type="protein sequence ID" value="CAG9170031.1"/>
    <property type="molecule type" value="Genomic_DNA"/>
</dbReference>
<keyword evidence="2" id="KW-1185">Reference proteome</keyword>
<reference evidence="1 2" key="1">
    <citation type="submission" date="2021-08" db="EMBL/GenBank/DDBJ databases">
        <authorList>
            <person name="Peeters C."/>
        </authorList>
    </citation>
    <scope>NUCLEOTIDE SEQUENCE [LARGE SCALE GENOMIC DNA]</scope>
    <source>
        <strain evidence="1 2">LMG 23994</strain>
    </source>
</reference>
<sequence>MKKFCLLCAGLRTSVPNDLLDQLRTLPGVHLNRVSSGIVSVYFGGTEAELHALLAETAWSAFYVRVSESRTYRLQ</sequence>
<evidence type="ECO:0000313" key="2">
    <source>
        <dbReference type="Proteomes" id="UP000701702"/>
    </source>
</evidence>
<organism evidence="1 2">
    <name type="scientific">Cupriavidus pinatubonensis</name>
    <dbReference type="NCBI Taxonomy" id="248026"/>
    <lineage>
        <taxon>Bacteria</taxon>
        <taxon>Pseudomonadati</taxon>
        <taxon>Pseudomonadota</taxon>
        <taxon>Betaproteobacteria</taxon>
        <taxon>Burkholderiales</taxon>
        <taxon>Burkholderiaceae</taxon>
        <taxon>Cupriavidus</taxon>
    </lineage>
</organism>
<proteinExistence type="predicted"/>
<gene>
    <name evidence="1" type="ORF">LMG23994_01785</name>
</gene>
<accession>A0ABM8WRF3</accession>